<evidence type="ECO:0000256" key="6">
    <source>
        <dbReference type="SAM" id="Phobius"/>
    </source>
</evidence>
<dbReference type="GO" id="GO:0016712">
    <property type="term" value="F:oxidoreductase activity, acting on paired donors, with incorporation or reduction of molecular oxygen, reduced flavin or flavoprotein as one donor, and incorporation of one atom of oxygen"/>
    <property type="evidence" value="ECO:0007669"/>
    <property type="project" value="TreeGrafter"/>
</dbReference>
<dbReference type="GO" id="GO:0006805">
    <property type="term" value="P:xenobiotic metabolic process"/>
    <property type="evidence" value="ECO:0007669"/>
    <property type="project" value="TreeGrafter"/>
</dbReference>
<dbReference type="PANTHER" id="PTHR24300:SF375">
    <property type="entry name" value="CYTOCHROME P450 FAMILY"/>
    <property type="match status" value="1"/>
</dbReference>
<evidence type="ECO:0000313" key="7">
    <source>
        <dbReference type="EMBL" id="KFM60152.1"/>
    </source>
</evidence>
<dbReference type="OMA" id="ASICPAM"/>
<feature type="transmembrane region" description="Helical" evidence="6">
    <location>
        <begin position="6"/>
        <end position="25"/>
    </location>
</feature>
<dbReference type="AlphaFoldDB" id="A0A087T4W3"/>
<dbReference type="InterPro" id="IPR002401">
    <property type="entry name" value="Cyt_P450_E_grp-I"/>
</dbReference>
<dbReference type="Gene3D" id="1.10.630.10">
    <property type="entry name" value="Cytochrome P450"/>
    <property type="match status" value="1"/>
</dbReference>
<proteinExistence type="inferred from homology"/>
<keyword evidence="2 5" id="KW-0479">Metal-binding</keyword>
<comment type="cofactor">
    <cofactor evidence="5">
        <name>heme</name>
        <dbReference type="ChEBI" id="CHEBI:30413"/>
    </cofactor>
</comment>
<dbReference type="InterPro" id="IPR036396">
    <property type="entry name" value="Cyt_P450_sf"/>
</dbReference>
<dbReference type="GO" id="GO:0006082">
    <property type="term" value="P:organic acid metabolic process"/>
    <property type="evidence" value="ECO:0007669"/>
    <property type="project" value="TreeGrafter"/>
</dbReference>
<keyword evidence="4" id="KW-0503">Monooxygenase</keyword>
<protein>
    <submittedName>
        <fullName evidence="7">Cytochrome P450 2U1</fullName>
    </submittedName>
</protein>
<name>A0A087T4W3_STEMI</name>
<dbReference type="GO" id="GO:0005737">
    <property type="term" value="C:cytoplasm"/>
    <property type="evidence" value="ECO:0007669"/>
    <property type="project" value="TreeGrafter"/>
</dbReference>
<keyword evidence="8" id="KW-1185">Reference proteome</keyword>
<reference evidence="7 8" key="1">
    <citation type="submission" date="2013-11" db="EMBL/GenBank/DDBJ databases">
        <title>Genome sequencing of Stegodyphus mimosarum.</title>
        <authorList>
            <person name="Bechsgaard J."/>
        </authorList>
    </citation>
    <scope>NUCLEOTIDE SEQUENCE [LARGE SCALE GENOMIC DNA]</scope>
</reference>
<dbReference type="PRINTS" id="PR00463">
    <property type="entry name" value="EP450I"/>
</dbReference>
<sequence>MYRQSGIVTFFPTLLYLIAKLGFTVHGKERKIMVRLYNFLKNEMEARKKVLSSDSTEAMFLDGYLEEMERHKQKNIKSTFSEAFLVGNAQAMVIGGSETTRTAILWLFLAMAAFPEVQKKAQEEIDSVLGKDGKITWLERAKLPYVNATIMESQRWRSVVSLRHSASADAVVGGYDIPKGTEIIANLWAVHYDPEYWEEPEEFKPERFLVEENGKLTTTKPESFIPYSVGRRNCPGELLALIELLHYFVVVLQNFTLLPEADDKPPELIGDVGVSYHSKPQNLRFVPRD</sequence>
<keyword evidence="5" id="KW-0349">Heme</keyword>
<comment type="similarity">
    <text evidence="1">Belongs to the cytochrome P450 family.</text>
</comment>
<keyword evidence="6" id="KW-1133">Transmembrane helix</keyword>
<dbReference type="GO" id="GO:0005506">
    <property type="term" value="F:iron ion binding"/>
    <property type="evidence" value="ECO:0007669"/>
    <property type="project" value="InterPro"/>
</dbReference>
<dbReference type="Pfam" id="PF00067">
    <property type="entry name" value="p450"/>
    <property type="match status" value="1"/>
</dbReference>
<accession>A0A087T4W3</accession>
<evidence type="ECO:0000256" key="4">
    <source>
        <dbReference type="ARBA" id="ARBA00023033"/>
    </source>
</evidence>
<keyword evidence="3 5" id="KW-0408">Iron</keyword>
<gene>
    <name evidence="7" type="ORF">X975_25579</name>
</gene>
<dbReference type="InterPro" id="IPR001128">
    <property type="entry name" value="Cyt_P450"/>
</dbReference>
<dbReference type="Proteomes" id="UP000054359">
    <property type="component" value="Unassembled WGS sequence"/>
</dbReference>
<evidence type="ECO:0000256" key="5">
    <source>
        <dbReference type="PIRSR" id="PIRSR602401-1"/>
    </source>
</evidence>
<dbReference type="PRINTS" id="PR00385">
    <property type="entry name" value="P450"/>
</dbReference>
<dbReference type="STRING" id="407821.A0A087T4W3"/>
<evidence type="ECO:0000256" key="2">
    <source>
        <dbReference type="ARBA" id="ARBA00022723"/>
    </source>
</evidence>
<evidence type="ECO:0000256" key="1">
    <source>
        <dbReference type="ARBA" id="ARBA00010617"/>
    </source>
</evidence>
<keyword evidence="6" id="KW-0472">Membrane</keyword>
<dbReference type="EMBL" id="KK113419">
    <property type="protein sequence ID" value="KFM60152.1"/>
    <property type="molecule type" value="Genomic_DNA"/>
</dbReference>
<dbReference type="GO" id="GO:0020037">
    <property type="term" value="F:heme binding"/>
    <property type="evidence" value="ECO:0007669"/>
    <property type="project" value="InterPro"/>
</dbReference>
<feature type="non-terminal residue" evidence="7">
    <location>
        <position position="289"/>
    </location>
</feature>
<keyword evidence="6" id="KW-0812">Transmembrane</keyword>
<keyword evidence="4" id="KW-0560">Oxidoreductase</keyword>
<organism evidence="7 8">
    <name type="scientific">Stegodyphus mimosarum</name>
    <name type="common">African social velvet spider</name>
    <dbReference type="NCBI Taxonomy" id="407821"/>
    <lineage>
        <taxon>Eukaryota</taxon>
        <taxon>Metazoa</taxon>
        <taxon>Ecdysozoa</taxon>
        <taxon>Arthropoda</taxon>
        <taxon>Chelicerata</taxon>
        <taxon>Arachnida</taxon>
        <taxon>Araneae</taxon>
        <taxon>Araneomorphae</taxon>
        <taxon>Entelegynae</taxon>
        <taxon>Eresoidea</taxon>
        <taxon>Eresidae</taxon>
        <taxon>Stegodyphus</taxon>
    </lineage>
</organism>
<dbReference type="SUPFAM" id="SSF48264">
    <property type="entry name" value="Cytochrome P450"/>
    <property type="match status" value="1"/>
</dbReference>
<dbReference type="InterPro" id="IPR050182">
    <property type="entry name" value="Cytochrome_P450_fam2"/>
</dbReference>
<feature type="binding site" description="axial binding residue" evidence="5">
    <location>
        <position position="234"/>
    </location>
    <ligand>
        <name>heme</name>
        <dbReference type="ChEBI" id="CHEBI:30413"/>
    </ligand>
    <ligandPart>
        <name>Fe</name>
        <dbReference type="ChEBI" id="CHEBI:18248"/>
    </ligandPart>
</feature>
<dbReference type="OrthoDB" id="3934656at2759"/>
<dbReference type="PANTHER" id="PTHR24300">
    <property type="entry name" value="CYTOCHROME P450 508A4-RELATED"/>
    <property type="match status" value="1"/>
</dbReference>
<evidence type="ECO:0000256" key="3">
    <source>
        <dbReference type="ARBA" id="ARBA00023004"/>
    </source>
</evidence>
<evidence type="ECO:0000313" key="8">
    <source>
        <dbReference type="Proteomes" id="UP000054359"/>
    </source>
</evidence>